<evidence type="ECO:0000313" key="5">
    <source>
        <dbReference type="EMBL" id="GAB89628.1"/>
    </source>
</evidence>
<proteinExistence type="predicted"/>
<dbReference type="PROSITE" id="PS51118">
    <property type="entry name" value="HTH_HXLR"/>
    <property type="match status" value="1"/>
</dbReference>
<keyword evidence="3" id="KW-0804">Transcription</keyword>
<comment type="caution">
    <text evidence="5">The sequence shown here is derived from an EMBL/GenBank/DDBJ whole genome shotgun (WGS) entry which is preliminary data.</text>
</comment>
<dbReference type="GO" id="GO:0003677">
    <property type="term" value="F:DNA binding"/>
    <property type="evidence" value="ECO:0007669"/>
    <property type="project" value="UniProtKB-KW"/>
</dbReference>
<keyword evidence="2" id="KW-0238">DNA-binding</keyword>
<reference evidence="5 6" key="1">
    <citation type="submission" date="2012-08" db="EMBL/GenBank/DDBJ databases">
        <title>Whole genome shotgun sequence of Gordonia rhizosphera NBRC 16068.</title>
        <authorList>
            <person name="Takarada H."/>
            <person name="Isaki S."/>
            <person name="Hosoyama A."/>
            <person name="Tsuchikane K."/>
            <person name="Katsumata H."/>
            <person name="Baba S."/>
            <person name="Ohji S."/>
            <person name="Yamazaki S."/>
            <person name="Fujita N."/>
        </authorList>
    </citation>
    <scope>NUCLEOTIDE SEQUENCE [LARGE SCALE GENOMIC DNA]</scope>
    <source>
        <strain evidence="5 6">NBRC 16068</strain>
    </source>
</reference>
<dbReference type="OrthoDB" id="370168at2"/>
<dbReference type="PANTHER" id="PTHR33204:SF37">
    <property type="entry name" value="HTH-TYPE TRANSCRIPTIONAL REGULATOR YODB"/>
    <property type="match status" value="1"/>
</dbReference>
<evidence type="ECO:0000256" key="1">
    <source>
        <dbReference type="ARBA" id="ARBA00023015"/>
    </source>
</evidence>
<protein>
    <submittedName>
        <fullName evidence="5">Putative HxlR family transcriptional regulator</fullName>
    </submittedName>
</protein>
<dbReference type="EMBL" id="BAHC01000069">
    <property type="protein sequence ID" value="GAB89628.1"/>
    <property type="molecule type" value="Genomic_DNA"/>
</dbReference>
<dbReference type="Proteomes" id="UP000008363">
    <property type="component" value="Unassembled WGS sequence"/>
</dbReference>
<dbReference type="SUPFAM" id="SSF46785">
    <property type="entry name" value="Winged helix' DNA-binding domain"/>
    <property type="match status" value="1"/>
</dbReference>
<keyword evidence="1" id="KW-0805">Transcription regulation</keyword>
<evidence type="ECO:0000256" key="2">
    <source>
        <dbReference type="ARBA" id="ARBA00023125"/>
    </source>
</evidence>
<evidence type="ECO:0000313" key="6">
    <source>
        <dbReference type="Proteomes" id="UP000008363"/>
    </source>
</evidence>
<keyword evidence="6" id="KW-1185">Reference proteome</keyword>
<dbReference type="InterPro" id="IPR036388">
    <property type="entry name" value="WH-like_DNA-bd_sf"/>
</dbReference>
<name>K6V143_9ACTN</name>
<gene>
    <name evidence="5" type="ORF">GORHZ_069_00070</name>
</gene>
<dbReference type="eggNOG" id="COG1733">
    <property type="taxonomic scope" value="Bacteria"/>
</dbReference>
<organism evidence="5 6">
    <name type="scientific">Gordonia rhizosphera NBRC 16068</name>
    <dbReference type="NCBI Taxonomy" id="1108045"/>
    <lineage>
        <taxon>Bacteria</taxon>
        <taxon>Bacillati</taxon>
        <taxon>Actinomycetota</taxon>
        <taxon>Actinomycetes</taxon>
        <taxon>Mycobacteriales</taxon>
        <taxon>Gordoniaceae</taxon>
        <taxon>Gordonia</taxon>
    </lineage>
</organism>
<evidence type="ECO:0000256" key="3">
    <source>
        <dbReference type="ARBA" id="ARBA00023163"/>
    </source>
</evidence>
<dbReference type="STRING" id="1108045.GORHZ_069_00070"/>
<dbReference type="AlphaFoldDB" id="K6V143"/>
<feature type="domain" description="HTH hxlR-type" evidence="4">
    <location>
        <begin position="1"/>
        <end position="81"/>
    </location>
</feature>
<evidence type="ECO:0000259" key="4">
    <source>
        <dbReference type="PROSITE" id="PS51118"/>
    </source>
</evidence>
<dbReference type="Gene3D" id="1.10.10.10">
    <property type="entry name" value="Winged helix-like DNA-binding domain superfamily/Winged helix DNA-binding domain"/>
    <property type="match status" value="1"/>
</dbReference>
<dbReference type="InterPro" id="IPR002577">
    <property type="entry name" value="HTH_HxlR"/>
</dbReference>
<dbReference type="InterPro" id="IPR036390">
    <property type="entry name" value="WH_DNA-bd_sf"/>
</dbReference>
<accession>K6V143</accession>
<sequence>MTQRVMRSVVMLTRLGFLRRISPKTLTDRLRQLEGRGVVTRTMYAEIPPRVEYDLTPKGQALRPVIDALAEWSGGSGTAELTPRGVGASLRRI</sequence>
<dbReference type="PANTHER" id="PTHR33204">
    <property type="entry name" value="TRANSCRIPTIONAL REGULATOR, MARR FAMILY"/>
    <property type="match status" value="1"/>
</dbReference>
<dbReference type="Pfam" id="PF01638">
    <property type="entry name" value="HxlR"/>
    <property type="match status" value="1"/>
</dbReference>